<evidence type="ECO:0000313" key="1">
    <source>
        <dbReference type="EMBL" id="CAB4157307.1"/>
    </source>
</evidence>
<proteinExistence type="predicted"/>
<sequence>MTKPLRVLSLGAGVQSTAVLLMMIHGEIPKADAVVFADTGWEPQAVYAHLAKLEALMEQHSIPFHKVSFGNIKQDFLDSETRFATMPLYTLNKDGKKSMLMRQCTNDYKIKPLNKIQRELAGLKKGERSKEHLITTVIGISYDESQRMKDPSFSWMRNEYPLVDMKITRQDCIDWCVQHGYDKPPRSACIGCPFKRNDEWRELKNNPEEWQDAVDFDHALRQKERLKQRFGWAGLHSSMKALDEVDLRTEQEKGVFGLFDGEFAQECEGMCGI</sequence>
<reference evidence="1" key="1">
    <citation type="submission" date="2020-04" db="EMBL/GenBank/DDBJ databases">
        <authorList>
            <person name="Chiriac C."/>
            <person name="Salcher M."/>
            <person name="Ghai R."/>
            <person name="Kavagutti S V."/>
        </authorList>
    </citation>
    <scope>NUCLEOTIDE SEQUENCE</scope>
</reference>
<dbReference type="SUPFAM" id="SSF52402">
    <property type="entry name" value="Adenine nucleotide alpha hydrolases-like"/>
    <property type="match status" value="1"/>
</dbReference>
<gene>
    <name evidence="1" type="ORF">UFOVP689_14</name>
</gene>
<dbReference type="Gene3D" id="3.40.50.620">
    <property type="entry name" value="HUPs"/>
    <property type="match status" value="1"/>
</dbReference>
<dbReference type="InterPro" id="IPR014729">
    <property type="entry name" value="Rossmann-like_a/b/a_fold"/>
</dbReference>
<protein>
    <submittedName>
        <fullName evidence="1">Uncharacterized protein</fullName>
    </submittedName>
</protein>
<organism evidence="1">
    <name type="scientific">uncultured Caudovirales phage</name>
    <dbReference type="NCBI Taxonomy" id="2100421"/>
    <lineage>
        <taxon>Viruses</taxon>
        <taxon>Duplodnaviria</taxon>
        <taxon>Heunggongvirae</taxon>
        <taxon>Uroviricota</taxon>
        <taxon>Caudoviricetes</taxon>
        <taxon>Peduoviridae</taxon>
        <taxon>Maltschvirus</taxon>
        <taxon>Maltschvirus maltsch</taxon>
    </lineage>
</organism>
<accession>A0A6J5NET6</accession>
<name>A0A6J5NET6_9CAUD</name>
<dbReference type="EMBL" id="LR796664">
    <property type="protein sequence ID" value="CAB4157307.1"/>
    <property type="molecule type" value="Genomic_DNA"/>
</dbReference>